<accession>A0ABQ8PZ81</accession>
<keyword evidence="3" id="KW-1185">Reference proteome</keyword>
<feature type="region of interest" description="Disordered" evidence="1">
    <location>
        <begin position="57"/>
        <end position="78"/>
    </location>
</feature>
<proteinExistence type="predicted"/>
<organism evidence="2 3">
    <name type="scientific">Lentinula boryana</name>
    <dbReference type="NCBI Taxonomy" id="40481"/>
    <lineage>
        <taxon>Eukaryota</taxon>
        <taxon>Fungi</taxon>
        <taxon>Dikarya</taxon>
        <taxon>Basidiomycota</taxon>
        <taxon>Agaricomycotina</taxon>
        <taxon>Agaricomycetes</taxon>
        <taxon>Agaricomycetidae</taxon>
        <taxon>Agaricales</taxon>
        <taxon>Marasmiineae</taxon>
        <taxon>Omphalotaceae</taxon>
        <taxon>Lentinula</taxon>
    </lineage>
</organism>
<reference evidence="2" key="1">
    <citation type="submission" date="2022-08" db="EMBL/GenBank/DDBJ databases">
        <authorList>
            <consortium name="DOE Joint Genome Institute"/>
            <person name="Min B."/>
            <person name="Riley R."/>
            <person name="Sierra-Patev S."/>
            <person name="Naranjo-Ortiz M."/>
            <person name="Looney B."/>
            <person name="Konkel Z."/>
            <person name="Slot J.C."/>
            <person name="Sakamoto Y."/>
            <person name="Steenwyk J.L."/>
            <person name="Rokas A."/>
            <person name="Carro J."/>
            <person name="Camarero S."/>
            <person name="Ferreira P."/>
            <person name="Molpeceres G."/>
            <person name="Ruiz-Duenas F.J."/>
            <person name="Serrano A."/>
            <person name="Henrissat B."/>
            <person name="Drula E."/>
            <person name="Hughes K.W."/>
            <person name="Mata J.L."/>
            <person name="Ishikawa N.K."/>
            <person name="Vargas-Isla R."/>
            <person name="Ushijima S."/>
            <person name="Smith C.A."/>
            <person name="Ahrendt S."/>
            <person name="Andreopoulos W."/>
            <person name="He G."/>
            <person name="Labutti K."/>
            <person name="Lipzen A."/>
            <person name="Ng V."/>
            <person name="Sandor L."/>
            <person name="Barry K."/>
            <person name="Martinez A.T."/>
            <person name="Xiao Y."/>
            <person name="Gibbons J.G."/>
            <person name="Terashima K."/>
            <person name="Hibbett D.S."/>
            <person name="Grigoriev I.V."/>
        </authorList>
    </citation>
    <scope>NUCLEOTIDE SEQUENCE</scope>
    <source>
        <strain evidence="2">TFB10827</strain>
    </source>
</reference>
<evidence type="ECO:0000256" key="1">
    <source>
        <dbReference type="SAM" id="MobiDB-lite"/>
    </source>
</evidence>
<feature type="region of interest" description="Disordered" evidence="1">
    <location>
        <begin position="1"/>
        <end position="33"/>
    </location>
</feature>
<gene>
    <name evidence="2" type="ORF">F5050DRAFT_1812276</name>
</gene>
<evidence type="ECO:0000313" key="3">
    <source>
        <dbReference type="Proteomes" id="UP001163828"/>
    </source>
</evidence>
<protein>
    <submittedName>
        <fullName evidence="2">Uncharacterized protein</fullName>
    </submittedName>
</protein>
<name>A0ABQ8PZ81_9AGAR</name>
<dbReference type="EMBL" id="MU790973">
    <property type="protein sequence ID" value="KAJ3991687.1"/>
    <property type="molecule type" value="Genomic_DNA"/>
</dbReference>
<feature type="compositionally biased region" description="Polar residues" evidence="1">
    <location>
        <begin position="15"/>
        <end position="26"/>
    </location>
</feature>
<sequence>MAPPVTRQARRNRARTLTGTTDNSDVPNLPEEPNPFLANAQSFAPYSESISALGGRRRTNVFGPTTSTALPTTEVNPDFAIGGNTETLDYEIQTLYTATGMPVQVRTPRRTTRTVTESSSTIIPPSPTAATIFGQLLARNALEHTQIPEG</sequence>
<evidence type="ECO:0000313" key="2">
    <source>
        <dbReference type="EMBL" id="KAJ3991687.1"/>
    </source>
</evidence>
<dbReference type="Proteomes" id="UP001163828">
    <property type="component" value="Unassembled WGS sequence"/>
</dbReference>
<feature type="compositionally biased region" description="Polar residues" evidence="1">
    <location>
        <begin position="62"/>
        <end position="75"/>
    </location>
</feature>
<comment type="caution">
    <text evidence="2">The sequence shown here is derived from an EMBL/GenBank/DDBJ whole genome shotgun (WGS) entry which is preliminary data.</text>
</comment>